<sequence length="141" mass="16382">MAKRYSFLLKSVFLLVLGIFIYQAIFFDKSIKKTESEFTISADQLLKEFEQNETQSNKKYTNKIITIYGSVKNISHLNNRRTIILNNTTNSSIICDLDDKETTNINTIKVNQQLYIKGICKGYLKDVILLNCFLDTRNNHE</sequence>
<protein>
    <recommendedName>
        <fullName evidence="4">tRNA_anti-like</fullName>
    </recommendedName>
</protein>
<keyword evidence="3" id="KW-1185">Reference proteome</keyword>
<evidence type="ECO:0000313" key="3">
    <source>
        <dbReference type="Proteomes" id="UP000215214"/>
    </source>
</evidence>
<keyword evidence="1" id="KW-0472">Membrane</keyword>
<feature type="transmembrane region" description="Helical" evidence="1">
    <location>
        <begin position="7"/>
        <end position="27"/>
    </location>
</feature>
<gene>
    <name evidence="2" type="ORF">TJEJU_0268</name>
</gene>
<keyword evidence="1" id="KW-0812">Transmembrane</keyword>
<dbReference type="RefSeq" id="WP_095068936.1">
    <property type="nucleotide sequence ID" value="NZ_LT899436.1"/>
</dbReference>
<evidence type="ECO:0000256" key="1">
    <source>
        <dbReference type="SAM" id="Phobius"/>
    </source>
</evidence>
<organism evidence="2 3">
    <name type="scientific">Tenacibaculum jejuense</name>
    <dbReference type="NCBI Taxonomy" id="584609"/>
    <lineage>
        <taxon>Bacteria</taxon>
        <taxon>Pseudomonadati</taxon>
        <taxon>Bacteroidota</taxon>
        <taxon>Flavobacteriia</taxon>
        <taxon>Flavobacteriales</taxon>
        <taxon>Flavobacteriaceae</taxon>
        <taxon>Tenacibaculum</taxon>
    </lineage>
</organism>
<dbReference type="OrthoDB" id="673558at2"/>
<dbReference type="AlphaFoldDB" id="A0A238U4D1"/>
<dbReference type="Proteomes" id="UP000215214">
    <property type="component" value="Chromosome TJEJU"/>
</dbReference>
<evidence type="ECO:0000313" key="2">
    <source>
        <dbReference type="EMBL" id="SNR14069.1"/>
    </source>
</evidence>
<keyword evidence="1" id="KW-1133">Transmembrane helix</keyword>
<dbReference type="KEGG" id="tje:TJEJU_0268"/>
<name>A0A238U4D1_9FLAO</name>
<accession>A0A238U4D1</accession>
<reference evidence="2 3" key="1">
    <citation type="submission" date="2017-07" db="EMBL/GenBank/DDBJ databases">
        <authorList>
            <person name="Sun Z.S."/>
            <person name="Albrecht U."/>
            <person name="Echele G."/>
            <person name="Lee C.C."/>
        </authorList>
    </citation>
    <scope>NUCLEOTIDE SEQUENCE [LARGE SCALE GENOMIC DNA]</scope>
    <source>
        <strain evidence="3">type strain: KCTC 22618</strain>
    </source>
</reference>
<dbReference type="EMBL" id="LT899436">
    <property type="protein sequence ID" value="SNR14069.1"/>
    <property type="molecule type" value="Genomic_DNA"/>
</dbReference>
<dbReference type="Pfam" id="PF12869">
    <property type="entry name" value="tRNA_anti-like"/>
    <property type="match status" value="1"/>
</dbReference>
<dbReference type="InterPro" id="IPR024422">
    <property type="entry name" value="Protein_unknown_function_OB"/>
</dbReference>
<evidence type="ECO:0008006" key="4">
    <source>
        <dbReference type="Google" id="ProtNLM"/>
    </source>
</evidence>
<proteinExistence type="predicted"/>